<keyword evidence="2" id="KW-1185">Reference proteome</keyword>
<name>A0AAV4S3R8_CAEEX</name>
<evidence type="ECO:0000313" key="2">
    <source>
        <dbReference type="Proteomes" id="UP001054945"/>
    </source>
</evidence>
<dbReference type="AlphaFoldDB" id="A0AAV4S3R8"/>
<gene>
    <name evidence="1" type="ORF">CEXT_74821</name>
</gene>
<accession>A0AAV4S3R8</accession>
<evidence type="ECO:0000313" key="1">
    <source>
        <dbReference type="EMBL" id="GIY29138.1"/>
    </source>
</evidence>
<dbReference type="EMBL" id="BPLR01009026">
    <property type="protein sequence ID" value="GIY29138.1"/>
    <property type="molecule type" value="Genomic_DNA"/>
</dbReference>
<proteinExistence type="predicted"/>
<sequence>MELLMNNARESLQITQRGSKSPASHLLVVEALRLDIGDVKGNRRHTTLKDFYPQTSSSLSIVFGITSFQICQYHFPLKIIWDLLQFKRRGVERERPFFCSHWWITNDTFHSPVRNPERNFLLV</sequence>
<organism evidence="1 2">
    <name type="scientific">Caerostris extrusa</name>
    <name type="common">Bark spider</name>
    <name type="synonym">Caerostris bankana</name>
    <dbReference type="NCBI Taxonomy" id="172846"/>
    <lineage>
        <taxon>Eukaryota</taxon>
        <taxon>Metazoa</taxon>
        <taxon>Ecdysozoa</taxon>
        <taxon>Arthropoda</taxon>
        <taxon>Chelicerata</taxon>
        <taxon>Arachnida</taxon>
        <taxon>Araneae</taxon>
        <taxon>Araneomorphae</taxon>
        <taxon>Entelegynae</taxon>
        <taxon>Araneoidea</taxon>
        <taxon>Araneidae</taxon>
        <taxon>Caerostris</taxon>
    </lineage>
</organism>
<reference evidence="1 2" key="1">
    <citation type="submission" date="2021-06" db="EMBL/GenBank/DDBJ databases">
        <title>Caerostris extrusa draft genome.</title>
        <authorList>
            <person name="Kono N."/>
            <person name="Arakawa K."/>
        </authorList>
    </citation>
    <scope>NUCLEOTIDE SEQUENCE [LARGE SCALE GENOMIC DNA]</scope>
</reference>
<protein>
    <submittedName>
        <fullName evidence="1">Uncharacterized protein</fullName>
    </submittedName>
</protein>
<comment type="caution">
    <text evidence="1">The sequence shown here is derived from an EMBL/GenBank/DDBJ whole genome shotgun (WGS) entry which is preliminary data.</text>
</comment>
<dbReference type="Proteomes" id="UP001054945">
    <property type="component" value="Unassembled WGS sequence"/>
</dbReference>